<dbReference type="RefSeq" id="WP_075734679.1">
    <property type="nucleotide sequence ID" value="NZ_CP009249.1"/>
</dbReference>
<dbReference type="PANTHER" id="PTHR23517">
    <property type="entry name" value="RESISTANCE PROTEIN MDTM, PUTATIVE-RELATED-RELATED"/>
    <property type="match status" value="1"/>
</dbReference>
<dbReference type="SUPFAM" id="SSF103473">
    <property type="entry name" value="MFS general substrate transporter"/>
    <property type="match status" value="1"/>
</dbReference>
<evidence type="ECO:0000256" key="6">
    <source>
        <dbReference type="ARBA" id="ARBA00022989"/>
    </source>
</evidence>
<evidence type="ECO:0000256" key="1">
    <source>
        <dbReference type="ARBA" id="ARBA00004651"/>
    </source>
</evidence>
<feature type="transmembrane region" description="Helical" evidence="8">
    <location>
        <begin position="143"/>
        <end position="165"/>
    </location>
</feature>
<feature type="transmembrane region" description="Helical" evidence="8">
    <location>
        <begin position="283"/>
        <end position="300"/>
    </location>
</feature>
<name>A0A1L7D402_9CORY</name>
<comment type="subcellular location">
    <subcellularLocation>
        <location evidence="1">Cell membrane</location>
        <topology evidence="1">Multi-pass membrane protein</topology>
    </subcellularLocation>
</comment>
<dbReference type="Pfam" id="PF07690">
    <property type="entry name" value="MFS_1"/>
    <property type="match status" value="2"/>
</dbReference>
<dbReference type="AlphaFoldDB" id="A0A1L7D402"/>
<keyword evidence="7 8" id="KW-0472">Membrane</keyword>
<dbReference type="OrthoDB" id="9793283at2"/>
<feature type="transmembrane region" description="Helical" evidence="8">
    <location>
        <begin position="50"/>
        <end position="70"/>
    </location>
</feature>
<feature type="transmembrane region" description="Helical" evidence="8">
    <location>
        <begin position="171"/>
        <end position="189"/>
    </location>
</feature>
<protein>
    <submittedName>
        <fullName evidence="10">Arabinose ABC transporter permease</fullName>
    </submittedName>
</protein>
<dbReference type="GO" id="GO:0022857">
    <property type="term" value="F:transmembrane transporter activity"/>
    <property type="evidence" value="ECO:0007669"/>
    <property type="project" value="InterPro"/>
</dbReference>
<feature type="transmembrane region" description="Helical" evidence="8">
    <location>
        <begin position="112"/>
        <end position="131"/>
    </location>
</feature>
<reference evidence="10 11" key="1">
    <citation type="submission" date="2014-08" db="EMBL/GenBank/DDBJ databases">
        <title>Complete genome sequence of Corynebacterium phocae M408/89/1(T)(=DSM 44612(T)), isolated from the common seal (Phoca vitulina).</title>
        <authorList>
            <person name="Ruckert C."/>
            <person name="Albersmeier A."/>
            <person name="Winkler A."/>
            <person name="Kalinowski J."/>
        </authorList>
    </citation>
    <scope>NUCLEOTIDE SEQUENCE [LARGE SCALE GENOMIC DNA]</scope>
    <source>
        <strain evidence="10 11">M408/89/1</strain>
    </source>
</reference>
<dbReference type="InterPro" id="IPR005829">
    <property type="entry name" value="Sugar_transporter_CS"/>
</dbReference>
<dbReference type="PROSITE" id="PS50850">
    <property type="entry name" value="MFS"/>
    <property type="match status" value="1"/>
</dbReference>
<dbReference type="InterPro" id="IPR036259">
    <property type="entry name" value="MFS_trans_sf"/>
</dbReference>
<evidence type="ECO:0000256" key="5">
    <source>
        <dbReference type="ARBA" id="ARBA00022692"/>
    </source>
</evidence>
<dbReference type="InterPro" id="IPR011701">
    <property type="entry name" value="MFS"/>
</dbReference>
<feature type="transmembrane region" description="Helical" evidence="8">
    <location>
        <begin position="370"/>
        <end position="391"/>
    </location>
</feature>
<keyword evidence="4" id="KW-1003">Cell membrane</keyword>
<keyword evidence="6 8" id="KW-1133">Transmembrane helix</keyword>
<proteinExistence type="inferred from homology"/>
<feature type="transmembrane region" description="Helical" evidence="8">
    <location>
        <begin position="227"/>
        <end position="246"/>
    </location>
</feature>
<evidence type="ECO:0000259" key="9">
    <source>
        <dbReference type="PROSITE" id="PS50850"/>
    </source>
</evidence>
<sequence>MTQQPRLPAPAAVPREIWVMVAAAFIIALGYGLIAPLLPQFVVSFDVSMLAAGLVVSVFSASRLVFAPAAGGLIDRIGSRRVYITGLLIVAVTTGLVSVASSYWHIVVLRGLAGVGSTMFTVSAIGIIVKLAPPTIRGRCSALYGTAFLLGNVVGPLAGASLSFLGFRWPFVIYGVGVTLAAVVVWSLMPAIDESMRAGGVQPRMTLKQAWKDTAYRAALTSNFAHGWINMGVRVSILPLFAAAIFHHGAAMAGVALAAFAAGTAVVLQFSGKLADSVGRRPPLIAGLLACGIFVGVLGLSRNAVVLIAVSVLAGAASGLINPAQQAALADIVGGKRSGGQVMATYQMAGDFGQILGPIVVGILADRYGFAVAFGFCAVIAAVGLAAWWCARETLDAARTSAAAPAAT</sequence>
<dbReference type="InterPro" id="IPR050171">
    <property type="entry name" value="MFS_Transporters"/>
</dbReference>
<feature type="domain" description="Major facilitator superfamily (MFS) profile" evidence="9">
    <location>
        <begin position="16"/>
        <end position="396"/>
    </location>
</feature>
<evidence type="ECO:0000256" key="3">
    <source>
        <dbReference type="ARBA" id="ARBA00022448"/>
    </source>
</evidence>
<gene>
    <name evidence="10" type="ORF">CPHO_07765</name>
</gene>
<dbReference type="CDD" id="cd17325">
    <property type="entry name" value="MFS_MdtG_SLC18_like"/>
    <property type="match status" value="1"/>
</dbReference>
<dbReference type="EMBL" id="CP009249">
    <property type="protein sequence ID" value="APT92803.1"/>
    <property type="molecule type" value="Genomic_DNA"/>
</dbReference>
<evidence type="ECO:0000256" key="4">
    <source>
        <dbReference type="ARBA" id="ARBA00022475"/>
    </source>
</evidence>
<organism evidence="10 11">
    <name type="scientific">Corynebacterium phocae</name>
    <dbReference type="NCBI Taxonomy" id="161895"/>
    <lineage>
        <taxon>Bacteria</taxon>
        <taxon>Bacillati</taxon>
        <taxon>Actinomycetota</taxon>
        <taxon>Actinomycetes</taxon>
        <taxon>Mycobacteriales</taxon>
        <taxon>Corynebacteriaceae</taxon>
        <taxon>Corynebacterium</taxon>
    </lineage>
</organism>
<accession>A0A1L7D402</accession>
<evidence type="ECO:0000256" key="7">
    <source>
        <dbReference type="ARBA" id="ARBA00023136"/>
    </source>
</evidence>
<evidence type="ECO:0000256" key="8">
    <source>
        <dbReference type="SAM" id="Phobius"/>
    </source>
</evidence>
<dbReference type="InterPro" id="IPR020846">
    <property type="entry name" value="MFS_dom"/>
</dbReference>
<dbReference type="GO" id="GO:0005886">
    <property type="term" value="C:plasma membrane"/>
    <property type="evidence" value="ECO:0007669"/>
    <property type="project" value="UniProtKB-SubCell"/>
</dbReference>
<evidence type="ECO:0000313" key="11">
    <source>
        <dbReference type="Proteomes" id="UP000185491"/>
    </source>
</evidence>
<dbReference type="PROSITE" id="PS00216">
    <property type="entry name" value="SUGAR_TRANSPORT_1"/>
    <property type="match status" value="1"/>
</dbReference>
<dbReference type="InterPro" id="IPR001958">
    <property type="entry name" value="Tet-R_TetA/multi-R_MdtG-like"/>
</dbReference>
<dbReference type="Gene3D" id="1.20.1720.10">
    <property type="entry name" value="Multidrug resistance protein D"/>
    <property type="match status" value="1"/>
</dbReference>
<dbReference type="PRINTS" id="PR01035">
    <property type="entry name" value="TCRTETA"/>
</dbReference>
<feature type="transmembrane region" description="Helical" evidence="8">
    <location>
        <begin position="252"/>
        <end position="271"/>
    </location>
</feature>
<dbReference type="Gene3D" id="1.20.1250.20">
    <property type="entry name" value="MFS general substrate transporter like domains"/>
    <property type="match status" value="1"/>
</dbReference>
<dbReference type="STRING" id="161895.CPHO_07765"/>
<keyword evidence="5 8" id="KW-0812">Transmembrane</keyword>
<dbReference type="KEGG" id="cpho:CPHO_07765"/>
<comment type="similarity">
    <text evidence="2">Belongs to the major facilitator superfamily. TCR/Tet family.</text>
</comment>
<keyword evidence="11" id="KW-1185">Reference proteome</keyword>
<evidence type="ECO:0000256" key="2">
    <source>
        <dbReference type="ARBA" id="ARBA00007520"/>
    </source>
</evidence>
<evidence type="ECO:0000313" key="10">
    <source>
        <dbReference type="EMBL" id="APT92803.1"/>
    </source>
</evidence>
<keyword evidence="3" id="KW-0813">Transport</keyword>
<feature type="transmembrane region" description="Helical" evidence="8">
    <location>
        <begin position="17"/>
        <end position="38"/>
    </location>
</feature>
<dbReference type="Proteomes" id="UP000185491">
    <property type="component" value="Chromosome"/>
</dbReference>
<feature type="transmembrane region" description="Helical" evidence="8">
    <location>
        <begin position="82"/>
        <end position="106"/>
    </location>
</feature>